<keyword evidence="1" id="KW-0723">Serine/threonine-protein kinase</keyword>
<evidence type="ECO:0000256" key="6">
    <source>
        <dbReference type="PROSITE-ProRule" id="PRU10141"/>
    </source>
</evidence>
<organism evidence="9 10">
    <name type="scientific">Diacronema lutheri</name>
    <name type="common">Unicellular marine alga</name>
    <name type="synonym">Monochrysis lutheri</name>
    <dbReference type="NCBI Taxonomy" id="2081491"/>
    <lineage>
        <taxon>Eukaryota</taxon>
        <taxon>Haptista</taxon>
        <taxon>Haptophyta</taxon>
        <taxon>Pavlovophyceae</taxon>
        <taxon>Pavlovales</taxon>
        <taxon>Pavlovaceae</taxon>
        <taxon>Diacronema</taxon>
    </lineage>
</organism>
<evidence type="ECO:0000313" key="9">
    <source>
        <dbReference type="EMBL" id="KAG8457923.1"/>
    </source>
</evidence>
<comment type="caution">
    <text evidence="9">The sequence shown here is derived from an EMBL/GenBank/DDBJ whole genome shotgun (WGS) entry which is preliminary data.</text>
</comment>
<feature type="compositionally biased region" description="Low complexity" evidence="7">
    <location>
        <begin position="392"/>
        <end position="403"/>
    </location>
</feature>
<keyword evidence="2" id="KW-0808">Transferase</keyword>
<dbReference type="Pfam" id="PF00069">
    <property type="entry name" value="Pkinase"/>
    <property type="match status" value="1"/>
</dbReference>
<keyword evidence="10" id="KW-1185">Reference proteome</keyword>
<feature type="binding site" evidence="6">
    <location>
        <position position="75"/>
    </location>
    <ligand>
        <name>ATP</name>
        <dbReference type="ChEBI" id="CHEBI:30616"/>
    </ligand>
</feature>
<dbReference type="GO" id="GO:0004674">
    <property type="term" value="F:protein serine/threonine kinase activity"/>
    <property type="evidence" value="ECO:0007669"/>
    <property type="project" value="UniProtKB-KW"/>
</dbReference>
<gene>
    <name evidence="9" type="ORF">KFE25_011989</name>
</gene>
<feature type="compositionally biased region" description="Basic and acidic residues" evidence="7">
    <location>
        <begin position="305"/>
        <end position="314"/>
    </location>
</feature>
<dbReference type="InterPro" id="IPR011009">
    <property type="entry name" value="Kinase-like_dom_sf"/>
</dbReference>
<keyword evidence="4" id="KW-0418">Kinase</keyword>
<keyword evidence="5 6" id="KW-0067">ATP-binding</keyword>
<protein>
    <recommendedName>
        <fullName evidence="8">Protein kinase domain-containing protein</fullName>
    </recommendedName>
</protein>
<dbReference type="PROSITE" id="PS00108">
    <property type="entry name" value="PROTEIN_KINASE_ST"/>
    <property type="match status" value="1"/>
</dbReference>
<feature type="region of interest" description="Disordered" evidence="7">
    <location>
        <begin position="241"/>
        <end position="408"/>
    </location>
</feature>
<sequence>MAEITGTASDSTTISAVGAWVASRGKPDRWRAPVHEVSSDAWKSAFAFAEPLGSGGFGTVTHASHLATGTDVAIKLVYDRTDDGKPSAKSESVRREIETMRRMDHPGIVALIEVFVHKPQPQEHDAEAPWTRQWYLVLEFCAGRDLQRTLGEEGCMGVEDASAIFGQLALTVQYCHWRGVVHRDIKPANVMLLHPSSTGGSIRVKLLDFGLAELLDPPFIAFYRRAARSRARRLERPLPRELLEQDSVHGSRSASGHQPRARPHPGHAADAREGGGGGGGGGFASVIFGRSQRWSQGGYDSSDDDSAHGVRDASRGATPALGADAGTPLPTIAERRGTGGTVDGVAVASAPEREREHAVPHLAGGSDAPAAANGAPGAHGRARVAPASGAAPRTRTFRPSPSRMSADLVPTGTREFAAPEVLAERRYKAAAAGATILGGFADGVLVATPLVSDSFSLGVLLRYVMTGVPPGASEALHLALRRYNPAWHARNAARACAGKPPARVLALAELPDDARALVAGLTDPDYHTRLTMGDLAAHPWVVRAREASEEAWRH</sequence>
<evidence type="ECO:0000256" key="1">
    <source>
        <dbReference type="ARBA" id="ARBA00022527"/>
    </source>
</evidence>
<dbReference type="InterPro" id="IPR008271">
    <property type="entry name" value="Ser/Thr_kinase_AS"/>
</dbReference>
<evidence type="ECO:0000256" key="2">
    <source>
        <dbReference type="ARBA" id="ARBA00022679"/>
    </source>
</evidence>
<evidence type="ECO:0000256" key="5">
    <source>
        <dbReference type="ARBA" id="ARBA00022840"/>
    </source>
</evidence>
<name>A0A8J5X2S6_DIALT</name>
<dbReference type="InterPro" id="IPR017441">
    <property type="entry name" value="Protein_kinase_ATP_BS"/>
</dbReference>
<reference evidence="9" key="1">
    <citation type="submission" date="2021-05" db="EMBL/GenBank/DDBJ databases">
        <title>The genome of the haptophyte Pavlova lutheri (Diacronema luteri, Pavlovales) - a model for lipid biosynthesis in eukaryotic algae.</title>
        <authorList>
            <person name="Hulatt C.J."/>
            <person name="Posewitz M.C."/>
        </authorList>
    </citation>
    <scope>NUCLEOTIDE SEQUENCE</scope>
    <source>
        <strain evidence="9">NIVA-4/92</strain>
    </source>
</reference>
<feature type="compositionally biased region" description="Low complexity" evidence="7">
    <location>
        <begin position="363"/>
        <end position="379"/>
    </location>
</feature>
<dbReference type="EMBL" id="JAGTXO010000060">
    <property type="protein sequence ID" value="KAG8457923.1"/>
    <property type="molecule type" value="Genomic_DNA"/>
</dbReference>
<dbReference type="GO" id="GO:0005524">
    <property type="term" value="F:ATP binding"/>
    <property type="evidence" value="ECO:0007669"/>
    <property type="project" value="UniProtKB-UniRule"/>
</dbReference>
<evidence type="ECO:0000259" key="8">
    <source>
        <dbReference type="PROSITE" id="PS50011"/>
    </source>
</evidence>
<dbReference type="PROSITE" id="PS00107">
    <property type="entry name" value="PROTEIN_KINASE_ATP"/>
    <property type="match status" value="1"/>
</dbReference>
<dbReference type="OrthoDB" id="10013850at2759"/>
<dbReference type="AlphaFoldDB" id="A0A8J5X2S6"/>
<evidence type="ECO:0000256" key="7">
    <source>
        <dbReference type="SAM" id="MobiDB-lite"/>
    </source>
</evidence>
<dbReference type="InterPro" id="IPR000719">
    <property type="entry name" value="Prot_kinase_dom"/>
</dbReference>
<proteinExistence type="predicted"/>
<dbReference type="InterPro" id="IPR050205">
    <property type="entry name" value="CDPK_Ser/Thr_kinases"/>
</dbReference>
<dbReference type="PANTHER" id="PTHR24349">
    <property type="entry name" value="SERINE/THREONINE-PROTEIN KINASE"/>
    <property type="match status" value="1"/>
</dbReference>
<dbReference type="Gene3D" id="1.10.510.10">
    <property type="entry name" value="Transferase(Phosphotransferase) domain 1"/>
    <property type="match status" value="2"/>
</dbReference>
<evidence type="ECO:0000256" key="3">
    <source>
        <dbReference type="ARBA" id="ARBA00022741"/>
    </source>
</evidence>
<feature type="compositionally biased region" description="Gly residues" evidence="7">
    <location>
        <begin position="274"/>
        <end position="283"/>
    </location>
</feature>
<evidence type="ECO:0000256" key="4">
    <source>
        <dbReference type="ARBA" id="ARBA00022777"/>
    </source>
</evidence>
<feature type="domain" description="Protein kinase" evidence="8">
    <location>
        <begin position="46"/>
        <end position="541"/>
    </location>
</feature>
<accession>A0A8J5X2S6</accession>
<dbReference type="SUPFAM" id="SSF56112">
    <property type="entry name" value="Protein kinase-like (PK-like)"/>
    <property type="match status" value="1"/>
</dbReference>
<dbReference type="PROSITE" id="PS50011">
    <property type="entry name" value="PROTEIN_KINASE_DOM"/>
    <property type="match status" value="1"/>
</dbReference>
<dbReference type="SMART" id="SM00220">
    <property type="entry name" value="S_TKc"/>
    <property type="match status" value="1"/>
</dbReference>
<dbReference type="Proteomes" id="UP000751190">
    <property type="component" value="Unassembled WGS sequence"/>
</dbReference>
<evidence type="ECO:0000313" key="10">
    <source>
        <dbReference type="Proteomes" id="UP000751190"/>
    </source>
</evidence>
<keyword evidence="3 6" id="KW-0547">Nucleotide-binding</keyword>